<comment type="subcellular location">
    <subcellularLocation>
        <location evidence="1">Endomembrane system</location>
        <topology evidence="1">Multi-pass membrane protein</topology>
    </subcellularLocation>
</comment>
<dbReference type="PANTHER" id="PTHR43294:SF20">
    <property type="entry name" value="P-TYPE ATPASE"/>
    <property type="match status" value="1"/>
</dbReference>
<keyword evidence="16" id="KW-1185">Reference proteome</keyword>
<dbReference type="GO" id="GO:0005391">
    <property type="term" value="F:P-type sodium:potassium-exchanging transporter activity"/>
    <property type="evidence" value="ECO:0007669"/>
    <property type="project" value="TreeGrafter"/>
</dbReference>
<keyword evidence="3" id="KW-0813">Transport</keyword>
<evidence type="ECO:0000256" key="5">
    <source>
        <dbReference type="ARBA" id="ARBA00022692"/>
    </source>
</evidence>
<dbReference type="InterPro" id="IPR044492">
    <property type="entry name" value="P_typ_ATPase_HD_dom"/>
</dbReference>
<keyword evidence="15" id="KW-0378">Hydrolase</keyword>
<dbReference type="PROSITE" id="PS00154">
    <property type="entry name" value="ATPASE_E1_E2"/>
    <property type="match status" value="1"/>
</dbReference>
<feature type="domain" description="Cation-transporting P-type ATPase N-terminal" evidence="14">
    <location>
        <begin position="641"/>
        <end position="710"/>
    </location>
</feature>
<evidence type="ECO:0000256" key="13">
    <source>
        <dbReference type="SAM" id="Phobius"/>
    </source>
</evidence>
<dbReference type="GO" id="GO:0012505">
    <property type="term" value="C:endomembrane system"/>
    <property type="evidence" value="ECO:0007669"/>
    <property type="project" value="UniProtKB-SubCell"/>
</dbReference>
<evidence type="ECO:0000256" key="4">
    <source>
        <dbReference type="ARBA" id="ARBA00022553"/>
    </source>
</evidence>
<dbReference type="SFLD" id="SFLDS00003">
    <property type="entry name" value="Haloacid_Dehalogenase"/>
    <property type="match status" value="1"/>
</dbReference>
<dbReference type="InterPro" id="IPR004014">
    <property type="entry name" value="ATPase_P-typ_cation-transptr_N"/>
</dbReference>
<keyword evidence="5 13" id="KW-0812">Transmembrane</keyword>
<evidence type="ECO:0000313" key="16">
    <source>
        <dbReference type="Proteomes" id="UP000309673"/>
    </source>
</evidence>
<dbReference type="EMBL" id="SUPK01000001">
    <property type="protein sequence ID" value="TJY44150.1"/>
    <property type="molecule type" value="Genomic_DNA"/>
</dbReference>
<protein>
    <submittedName>
        <fullName evidence="15">HAD family hydrolase</fullName>
    </submittedName>
</protein>
<evidence type="ECO:0000256" key="10">
    <source>
        <dbReference type="ARBA" id="ARBA00022989"/>
    </source>
</evidence>
<gene>
    <name evidence="15" type="ORF">E5161_01775</name>
</gene>
<dbReference type="Proteomes" id="UP000309673">
    <property type="component" value="Unassembled WGS sequence"/>
</dbReference>
<feature type="transmembrane region" description="Helical" evidence="13">
    <location>
        <begin position="918"/>
        <end position="935"/>
    </location>
</feature>
<keyword evidence="6" id="KW-0547">Nucleotide-binding</keyword>
<evidence type="ECO:0000256" key="12">
    <source>
        <dbReference type="ARBA" id="ARBA00023136"/>
    </source>
</evidence>
<dbReference type="Gene3D" id="1.20.1110.10">
    <property type="entry name" value="Calcium-transporting ATPase, transmembrane domain"/>
    <property type="match status" value="1"/>
</dbReference>
<feature type="transmembrane region" description="Helical" evidence="13">
    <location>
        <begin position="1401"/>
        <end position="1421"/>
    </location>
</feature>
<dbReference type="FunFam" id="2.70.150.10:FF:000160">
    <property type="entry name" value="Sarcoplasmic/endoplasmic reticulum calcium ATPase 1"/>
    <property type="match status" value="1"/>
</dbReference>
<dbReference type="SUPFAM" id="SSF56784">
    <property type="entry name" value="HAD-like"/>
    <property type="match status" value="1"/>
</dbReference>
<dbReference type="GO" id="GO:0005524">
    <property type="term" value="F:ATP binding"/>
    <property type="evidence" value="ECO:0007669"/>
    <property type="project" value="UniProtKB-KW"/>
</dbReference>
<dbReference type="InterPro" id="IPR006068">
    <property type="entry name" value="ATPase_P-typ_cation-transptr_C"/>
</dbReference>
<proteinExistence type="inferred from homology"/>
<dbReference type="PRINTS" id="PR00121">
    <property type="entry name" value="NAKATPASE"/>
</dbReference>
<evidence type="ECO:0000256" key="3">
    <source>
        <dbReference type="ARBA" id="ARBA00022448"/>
    </source>
</evidence>
<organism evidence="15 16">
    <name type="scientific">Cohnella pontilimi</name>
    <dbReference type="NCBI Taxonomy" id="2564100"/>
    <lineage>
        <taxon>Bacteria</taxon>
        <taxon>Bacillati</taxon>
        <taxon>Bacillota</taxon>
        <taxon>Bacilli</taxon>
        <taxon>Bacillales</taxon>
        <taxon>Paenibacillaceae</taxon>
        <taxon>Cohnella</taxon>
    </lineage>
</organism>
<evidence type="ECO:0000313" key="15">
    <source>
        <dbReference type="EMBL" id="TJY44150.1"/>
    </source>
</evidence>
<dbReference type="GO" id="GO:0036376">
    <property type="term" value="P:sodium ion export across plasma membrane"/>
    <property type="evidence" value="ECO:0007669"/>
    <property type="project" value="TreeGrafter"/>
</dbReference>
<dbReference type="GO" id="GO:0030007">
    <property type="term" value="P:intracellular potassium ion homeostasis"/>
    <property type="evidence" value="ECO:0007669"/>
    <property type="project" value="TreeGrafter"/>
</dbReference>
<feature type="transmembrane region" description="Helical" evidence="13">
    <location>
        <begin position="1495"/>
        <end position="1513"/>
    </location>
</feature>
<keyword evidence="7" id="KW-0067">ATP-binding</keyword>
<dbReference type="Pfam" id="PF00689">
    <property type="entry name" value="Cation_ATPase_C"/>
    <property type="match status" value="1"/>
</dbReference>
<keyword evidence="12 13" id="KW-0472">Membrane</keyword>
<dbReference type="InterPro" id="IPR059000">
    <property type="entry name" value="ATPase_P-type_domA"/>
</dbReference>
<dbReference type="Pfam" id="PF00122">
    <property type="entry name" value="E1-E2_ATPase"/>
    <property type="match status" value="1"/>
</dbReference>
<evidence type="ECO:0000256" key="8">
    <source>
        <dbReference type="ARBA" id="ARBA00022842"/>
    </source>
</evidence>
<dbReference type="GO" id="GO:0016887">
    <property type="term" value="F:ATP hydrolysis activity"/>
    <property type="evidence" value="ECO:0007669"/>
    <property type="project" value="InterPro"/>
</dbReference>
<dbReference type="InterPro" id="IPR023214">
    <property type="entry name" value="HAD_sf"/>
</dbReference>
<keyword evidence="8" id="KW-0460">Magnesium</keyword>
<dbReference type="GO" id="GO:1902600">
    <property type="term" value="P:proton transmembrane transport"/>
    <property type="evidence" value="ECO:0007669"/>
    <property type="project" value="TreeGrafter"/>
</dbReference>
<dbReference type="FunFam" id="3.40.50.1000:FF:000083">
    <property type="entry name" value="Sodium/potassium-transporting ATPase subunit alpha"/>
    <property type="match status" value="1"/>
</dbReference>
<dbReference type="Gene3D" id="2.70.150.10">
    <property type="entry name" value="Calcium-transporting ATPase, cytoplasmic transduction domain A"/>
    <property type="match status" value="1"/>
</dbReference>
<evidence type="ECO:0000256" key="9">
    <source>
        <dbReference type="ARBA" id="ARBA00022967"/>
    </source>
</evidence>
<evidence type="ECO:0000256" key="1">
    <source>
        <dbReference type="ARBA" id="ARBA00004127"/>
    </source>
</evidence>
<dbReference type="InterPro" id="IPR036412">
    <property type="entry name" value="HAD-like_sf"/>
</dbReference>
<feature type="transmembrane region" description="Helical" evidence="13">
    <location>
        <begin position="1427"/>
        <end position="1444"/>
    </location>
</feature>
<dbReference type="InterPro" id="IPR018303">
    <property type="entry name" value="ATPase_P-typ_P_site"/>
</dbReference>
<evidence type="ECO:0000256" key="2">
    <source>
        <dbReference type="ARBA" id="ARBA00005675"/>
    </source>
</evidence>
<evidence type="ECO:0000256" key="7">
    <source>
        <dbReference type="ARBA" id="ARBA00022840"/>
    </source>
</evidence>
<dbReference type="Gene3D" id="3.40.1110.10">
    <property type="entry name" value="Calcium-transporting ATPase, cytoplasmic domain N"/>
    <property type="match status" value="2"/>
</dbReference>
<feature type="transmembrane region" description="Helical" evidence="13">
    <location>
        <begin position="1330"/>
        <end position="1352"/>
    </location>
</feature>
<feature type="transmembrane region" description="Helical" evidence="13">
    <location>
        <begin position="1465"/>
        <end position="1483"/>
    </location>
</feature>
<feature type="transmembrane region" description="Helical" evidence="13">
    <location>
        <begin position="1358"/>
        <end position="1380"/>
    </location>
</feature>
<evidence type="ECO:0000259" key="14">
    <source>
        <dbReference type="SMART" id="SM00831"/>
    </source>
</evidence>
<dbReference type="SUPFAM" id="SSF81665">
    <property type="entry name" value="Calcium ATPase, transmembrane domain M"/>
    <property type="match status" value="1"/>
</dbReference>
<evidence type="ECO:0000256" key="6">
    <source>
        <dbReference type="ARBA" id="ARBA00022741"/>
    </source>
</evidence>
<accession>A0A4U0FGX3</accession>
<comment type="caution">
    <text evidence="15">The sequence shown here is derived from an EMBL/GenBank/DDBJ whole genome shotgun (WGS) entry which is preliminary data.</text>
</comment>
<dbReference type="RefSeq" id="WP_136775870.1">
    <property type="nucleotide sequence ID" value="NZ_SUPK01000001.1"/>
</dbReference>
<dbReference type="InterPro" id="IPR023299">
    <property type="entry name" value="ATPase_P-typ_cyto_dom_N"/>
</dbReference>
<reference evidence="15 16" key="1">
    <citation type="submission" date="2019-04" db="EMBL/GenBank/DDBJ databases">
        <title>Cohnella sp. nov., isolated from soil.</title>
        <authorList>
            <person name="Kim W."/>
        </authorList>
    </citation>
    <scope>NUCLEOTIDE SEQUENCE [LARGE SCALE GENOMIC DNA]</scope>
    <source>
        <strain evidence="15 16">CAU 1483</strain>
    </source>
</reference>
<sequence>MGSQSTAATIRTTFSALKGVLNVHPCTDTGRVLVIFDEKQLCVNDIFHMILNVERQTSPISHPEKADEQHSSCNRSSIPVGAYQEAAVTQDLLITRTEEQEHDPPDVSPNGDVTKHIRMLPPANGARASPPSPIPLPLSLAMGGLAFLGAKQLIFGKSALARSPVPFYLSGLVSVVTGYPFIKRGVTEFGKERKINTDLVLGAGALALALVRENLVVLAGLSILQYVNWRRSGQFQAEHPVELSPEIRRYSEKAGKLGIAAAGLTWALTRDPLRGIAVLLAANPRPASIPAEAAWKQAEVEFREQCADTPYHASLSRLPRTRTLLLEDTSLMFGAERNELDCVSHEDEPDRVLCSAASLMEKTEHPWKEAVWRKAKESCRTIRTAFHVTAEEDGITGTVQNTRYRLGTLAYCQKHEAAIGNYYLEAKRLQKKGFDVLFVAKHTNKGLICVGLIYRQQEIDPEVRLYVERLRDQGFTLAPLKHSANVRPELVAELGMDPSWLDLSEGDVIERSAELHQRDEHVLLVTGKEPDHCASYLKEAGVASSSLDQLDSVLAAIEGARKMESTVQEHLQITKKWNVLGTALATLGVITAPLVNLASDALSLLFLSRSQKTAVAAFPPVNVAASEMATAAEALIWHSAPWSDISGKFNVNESSGLSLEQVRTRKRQFGPNELERKQPVPWIKSYLGQFKEFTTLVLVGTSLLAFVTGGMFDGLAMGAVLLANAAISTYQERKAEKVLEDLNRFQPSECTVLRGGHQERISAVGLVPGDLVMLEAGDRVPADLRIVRAWNLEVNEAALTGESLPIAKNESVVNEDRPLSERSNMLYMGTDISRGKALGVVVATGMGTEIGHLMSLLKTEDKEVTPLQSKVTSISKTFIKWAFLAGSLVFVTGLLRGIPLTQMISTSITLAASAIPEGLPVTITIALSAGIFRMAKKNVHVRKLSALETLGRTTVICSDKTGTLTKNEMTVKEIAAIGHTWSVAGNGYSPEGTIYDKADKQETPSHSDSQPELRRIMQIAVLCNNSAMEMQDQSWTVRGDPTEAALLFMAAKAGIRAENMKDWHRCQEIPFDSGTGRMSVVCKHAAFERECYLFSKGAVENILEHCSMYQVDGAVMPITDDIRSRIIKQNETLAGDALRVLGFAYCSVDPTNIPGPDVVHKQMIYVGMAGMIDPPKAGVEQSIKEARSIGVKPVMITGDHPITAVAIAKQIGIDDENCKVLSGYELDRLTDEELQQRVEEITIFARVTPEQKLRIVTAYQQLGHTVAMTGDGVNDSPAIKKADVGIAMGKTGTDVTKETADIVLQEDHFGSIVEGVKEGRKIIGNIRKALGCLLTGNLAEILVTSAAVMVGLPIPLVPIQILLMNLLTDTLPAMVLAINPGNKANQEKRIDIVDKPLYQKVITRGVLLGAGSLGLFTLTLAGGASVQVAQSVAFATLVAGQLIQTMNWRKEGSKETVRDISKDRFMLGALGASWLALLAALYVPPVARFFHTAPLSFSHWTLILSVAASVSMLSKPVLTYFSKSTSADAAAPVTAYAAA</sequence>
<dbReference type="PRINTS" id="PR00119">
    <property type="entry name" value="CATATPASE"/>
</dbReference>
<dbReference type="InterPro" id="IPR008250">
    <property type="entry name" value="ATPase_P-typ_transduc_dom_A_sf"/>
</dbReference>
<feature type="transmembrane region" description="Helical" evidence="13">
    <location>
        <begin position="878"/>
        <end position="898"/>
    </location>
</feature>
<dbReference type="GO" id="GO:0005886">
    <property type="term" value="C:plasma membrane"/>
    <property type="evidence" value="ECO:0007669"/>
    <property type="project" value="TreeGrafter"/>
</dbReference>
<dbReference type="SUPFAM" id="SSF81653">
    <property type="entry name" value="Calcium ATPase, transduction domain A"/>
    <property type="match status" value="1"/>
</dbReference>
<dbReference type="PANTHER" id="PTHR43294">
    <property type="entry name" value="SODIUM/POTASSIUM-TRANSPORTING ATPASE SUBUNIT ALPHA"/>
    <property type="match status" value="1"/>
</dbReference>
<dbReference type="Pfam" id="PF00690">
    <property type="entry name" value="Cation_ATPase_N"/>
    <property type="match status" value="1"/>
</dbReference>
<keyword evidence="11" id="KW-0406">Ion transport</keyword>
<keyword evidence="4" id="KW-0597">Phosphoprotein</keyword>
<evidence type="ECO:0000256" key="11">
    <source>
        <dbReference type="ARBA" id="ARBA00023065"/>
    </source>
</evidence>
<dbReference type="SMART" id="SM00831">
    <property type="entry name" value="Cation_ATPase_N"/>
    <property type="match status" value="1"/>
</dbReference>
<dbReference type="OrthoDB" id="9760364at2"/>
<dbReference type="GO" id="GO:1990573">
    <property type="term" value="P:potassium ion import across plasma membrane"/>
    <property type="evidence" value="ECO:0007669"/>
    <property type="project" value="TreeGrafter"/>
</dbReference>
<dbReference type="InterPro" id="IPR050510">
    <property type="entry name" value="Cation_transp_ATPase_P-type"/>
</dbReference>
<comment type="similarity">
    <text evidence="2">Belongs to the cation transport ATPase (P-type) (TC 3.A.3) family. Type IIA subfamily.</text>
</comment>
<feature type="transmembrane region" description="Helical" evidence="13">
    <location>
        <begin position="703"/>
        <end position="727"/>
    </location>
</feature>
<dbReference type="NCBIfam" id="TIGR01494">
    <property type="entry name" value="ATPase_P-type"/>
    <property type="match status" value="2"/>
</dbReference>
<keyword evidence="9" id="KW-1278">Translocase</keyword>
<dbReference type="SUPFAM" id="SSF81660">
    <property type="entry name" value="Metal cation-transporting ATPase, ATP-binding domain N"/>
    <property type="match status" value="2"/>
</dbReference>
<name>A0A4U0FGX3_9BACL</name>
<dbReference type="Gene3D" id="3.40.50.1000">
    <property type="entry name" value="HAD superfamily/HAD-like"/>
    <property type="match status" value="2"/>
</dbReference>
<dbReference type="SFLD" id="SFLDF00027">
    <property type="entry name" value="p-type_atpase"/>
    <property type="match status" value="1"/>
</dbReference>
<dbReference type="InterPro" id="IPR023298">
    <property type="entry name" value="ATPase_P-typ_TM_dom_sf"/>
</dbReference>
<dbReference type="InterPro" id="IPR001757">
    <property type="entry name" value="P_typ_ATPase"/>
</dbReference>
<keyword evidence="10 13" id="KW-1133">Transmembrane helix</keyword>
<dbReference type="Pfam" id="PF13246">
    <property type="entry name" value="Cation_ATPase"/>
    <property type="match status" value="1"/>
</dbReference>
<dbReference type="GO" id="GO:0006883">
    <property type="term" value="P:intracellular sodium ion homeostasis"/>
    <property type="evidence" value="ECO:0007669"/>
    <property type="project" value="TreeGrafter"/>
</dbReference>
<dbReference type="SFLD" id="SFLDG00002">
    <property type="entry name" value="C1.7:_P-type_atpase_like"/>
    <property type="match status" value="1"/>
</dbReference>